<dbReference type="AlphaFoldDB" id="A0A6I4J0A3"/>
<dbReference type="EC" id="2.6.1.92" evidence="5"/>
<protein>
    <submittedName>
        <fullName evidence="5">UDP-4-amino-4, 6-dideoxy-N-acetyl-beta-L-altrosamine transaminase</fullName>
        <ecNumber evidence="5">2.6.1.92</ecNumber>
    </submittedName>
</protein>
<keyword evidence="5" id="KW-0808">Transferase</keyword>
<dbReference type="GO" id="GO:0030170">
    <property type="term" value="F:pyridoxal phosphate binding"/>
    <property type="evidence" value="ECO:0007669"/>
    <property type="project" value="TreeGrafter"/>
</dbReference>
<dbReference type="InterPro" id="IPR015421">
    <property type="entry name" value="PyrdxlP-dep_Trfase_major"/>
</dbReference>
<evidence type="ECO:0000256" key="2">
    <source>
        <dbReference type="PIRSR" id="PIRSR000390-1"/>
    </source>
</evidence>
<dbReference type="InterPro" id="IPR015424">
    <property type="entry name" value="PyrdxlP-dep_Trfase"/>
</dbReference>
<dbReference type="InterPro" id="IPR015422">
    <property type="entry name" value="PyrdxlP-dep_Trfase_small"/>
</dbReference>
<dbReference type="Gene3D" id="3.40.640.10">
    <property type="entry name" value="Type I PLP-dependent aspartate aminotransferase-like (Major domain)"/>
    <property type="match status" value="1"/>
</dbReference>
<dbReference type="SUPFAM" id="SSF53383">
    <property type="entry name" value="PLP-dependent transferases"/>
    <property type="match status" value="1"/>
</dbReference>
<comment type="caution">
    <text evidence="5">The sequence shown here is derived from an EMBL/GenBank/DDBJ whole genome shotgun (WGS) entry which is preliminary data.</text>
</comment>
<dbReference type="NCBIfam" id="TIGR03588">
    <property type="entry name" value="PseC"/>
    <property type="match status" value="1"/>
</dbReference>
<evidence type="ECO:0000256" key="3">
    <source>
        <dbReference type="PIRSR" id="PIRSR000390-2"/>
    </source>
</evidence>
<dbReference type="InterPro" id="IPR020026">
    <property type="entry name" value="PseC"/>
</dbReference>
<proteinExistence type="inferred from homology"/>
<dbReference type="GO" id="GO:0008483">
    <property type="term" value="F:transaminase activity"/>
    <property type="evidence" value="ECO:0007669"/>
    <property type="project" value="UniProtKB-KW"/>
</dbReference>
<dbReference type="PIRSF" id="PIRSF000390">
    <property type="entry name" value="PLP_StrS"/>
    <property type="match status" value="1"/>
</dbReference>
<dbReference type="PANTHER" id="PTHR30244">
    <property type="entry name" value="TRANSAMINASE"/>
    <property type="match status" value="1"/>
</dbReference>
<name>A0A6I4J0A3_9SPHN</name>
<keyword evidence="3 4" id="KW-0663">Pyridoxal phosphate</keyword>
<dbReference type="EMBL" id="WQMS01000009">
    <property type="protein sequence ID" value="MVO77992.1"/>
    <property type="molecule type" value="Genomic_DNA"/>
</dbReference>
<gene>
    <name evidence="5" type="primary">pseC</name>
    <name evidence="5" type="ORF">GON01_08605</name>
</gene>
<comment type="similarity">
    <text evidence="1 4">Belongs to the DegT/DnrJ/EryC1 family.</text>
</comment>
<dbReference type="Gene3D" id="3.90.1150.10">
    <property type="entry name" value="Aspartate Aminotransferase, domain 1"/>
    <property type="match status" value="1"/>
</dbReference>
<dbReference type="CDD" id="cd00616">
    <property type="entry name" value="AHBA_syn"/>
    <property type="match status" value="1"/>
</dbReference>
<accession>A0A6I4J0A3</accession>
<feature type="modified residue" description="N6-(pyridoxal phosphate)lysine" evidence="3">
    <location>
        <position position="189"/>
    </location>
</feature>
<evidence type="ECO:0000313" key="6">
    <source>
        <dbReference type="Proteomes" id="UP000441389"/>
    </source>
</evidence>
<evidence type="ECO:0000256" key="1">
    <source>
        <dbReference type="ARBA" id="ARBA00037999"/>
    </source>
</evidence>
<dbReference type="Pfam" id="PF01041">
    <property type="entry name" value="DegT_DnrJ_EryC1"/>
    <property type="match status" value="1"/>
</dbReference>
<feature type="active site" description="Proton acceptor" evidence="2">
    <location>
        <position position="189"/>
    </location>
</feature>
<dbReference type="RefSeq" id="WP_181600081.1">
    <property type="nucleotide sequence ID" value="NZ_WQMS01000009.1"/>
</dbReference>
<sequence>MDHIPYSCQAIEQADIDAVVSVLRAPFLTQGPEVVAFEQAFARAHQVPHAVAVSNATAALHLACVALGVGPGSLVWTSPNSFLASANCALYCGGDIDFVDIDPSTRNMSAAHLAAKLVAADRLGRLPHVVIPVDFAGLPADLAEIRSLADRYGFKILEDASHATGASYRHNPIGSGFADATVFSFHAVKIVTTAEGGVVTTHDPVLARKLELLRSHGMTRNPDEMDVKDEGAWYYEQQVLGFNYRLTDIQAALGRSQLARLDAMHAARVALADRYDRLLEGLPLRLPARLADRISAWHLYVVELLPEARLSRAEVFAGLRSAGIGVNVHYIPIHIQPYYRRLGFAPGQFPHAENYYAHAISLPLFPKMTEDQQDRVVSALRGLV</sequence>
<evidence type="ECO:0000256" key="4">
    <source>
        <dbReference type="RuleBase" id="RU004508"/>
    </source>
</evidence>
<organism evidence="5 6">
    <name type="scientific">Sphingomonas horti</name>
    <dbReference type="NCBI Taxonomy" id="2682842"/>
    <lineage>
        <taxon>Bacteria</taxon>
        <taxon>Pseudomonadati</taxon>
        <taxon>Pseudomonadota</taxon>
        <taxon>Alphaproteobacteria</taxon>
        <taxon>Sphingomonadales</taxon>
        <taxon>Sphingomonadaceae</taxon>
        <taxon>Sphingomonas</taxon>
    </lineage>
</organism>
<dbReference type="GO" id="GO:0000271">
    <property type="term" value="P:polysaccharide biosynthetic process"/>
    <property type="evidence" value="ECO:0007669"/>
    <property type="project" value="TreeGrafter"/>
</dbReference>
<keyword evidence="5" id="KW-0032">Aminotransferase</keyword>
<evidence type="ECO:0000313" key="5">
    <source>
        <dbReference type="EMBL" id="MVO77992.1"/>
    </source>
</evidence>
<keyword evidence="6" id="KW-1185">Reference proteome</keyword>
<dbReference type="Proteomes" id="UP000441389">
    <property type="component" value="Unassembled WGS sequence"/>
</dbReference>
<dbReference type="PANTHER" id="PTHR30244:SF34">
    <property type="entry name" value="DTDP-4-AMINO-4,6-DIDEOXYGALACTOSE TRANSAMINASE"/>
    <property type="match status" value="1"/>
</dbReference>
<reference evidence="5 6" key="1">
    <citation type="submission" date="2019-12" db="EMBL/GenBank/DDBJ databases">
        <authorList>
            <person name="Huq M.A."/>
        </authorList>
    </citation>
    <scope>NUCLEOTIDE SEQUENCE [LARGE SCALE GENOMIC DNA]</scope>
    <source>
        <strain evidence="5 6">MAH-20</strain>
    </source>
</reference>
<dbReference type="InterPro" id="IPR000653">
    <property type="entry name" value="DegT/StrS_aminotransferase"/>
</dbReference>